<feature type="transmembrane region" description="Helical" evidence="1">
    <location>
        <begin position="51"/>
        <end position="73"/>
    </location>
</feature>
<evidence type="ECO:0000313" key="2">
    <source>
        <dbReference type="EMBL" id="AVF29021.1"/>
    </source>
</evidence>
<sequence>MNLAIFLLVSLGIYVVARADVQYQTKEKGFVSQHSQTLLSYYMSSSYKMPFPIYLAIIVFLCQIAMYLTYLYIKNWSISIMVFYIAFKVITQHVKRSSYKMKKRINEIAPNIIESLSTSYSVNTGDITKAFRSTVSELKNKTIREPMLQFIDGVIEGRNPVELSNTAKLHFRNPLMHDLIDAVTEEKTNGGMFSQRINQLQEEARRLNEVETELKTATMDSVIASYFITSLVMIFYIGFAIWKPDMFRQFTYSSMGNTFIVTTLLFVVYNLTISDAKTQLKER</sequence>
<dbReference type="RefSeq" id="WP_077997781.1">
    <property type="nucleotide sequence ID" value="NZ_CP019658.1"/>
</dbReference>
<dbReference type="EMBL" id="CP019658">
    <property type="protein sequence ID" value="AVF29021.1"/>
    <property type="molecule type" value="Genomic_DNA"/>
</dbReference>
<gene>
    <name evidence="2" type="ORF">ERICIII_05022</name>
</gene>
<keyword evidence="1" id="KW-1133">Transmembrane helix</keyword>
<keyword evidence="1" id="KW-0472">Membrane</keyword>
<protein>
    <submittedName>
        <fullName evidence="2">Flp pilus assembly protein TadB</fullName>
    </submittedName>
</protein>
<feature type="transmembrane region" description="Helical" evidence="1">
    <location>
        <begin position="223"/>
        <end position="242"/>
    </location>
</feature>
<reference evidence="3" key="1">
    <citation type="submission" date="2017-02" db="EMBL/GenBank/DDBJ databases">
        <title>Delineation of Paenibacillus larvae strains originating from foulbrood outbreaks.</title>
        <authorList>
            <person name="Beims H."/>
            <person name="Bunk B."/>
            <person name="Sproeer C."/>
            <person name="Mohr K.I."/>
            <person name="Pradella S."/>
            <person name="Guenther G."/>
            <person name="Rohde M."/>
            <person name="von der Ohe W."/>
            <person name="Steinert M."/>
        </authorList>
    </citation>
    <scope>NUCLEOTIDE SEQUENCE [LARGE SCALE GENOMIC DNA]</scope>
    <source>
        <strain evidence="3">Eric_III</strain>
        <plasmid evidence="3">Plasmid unnamed3</plasmid>
    </source>
</reference>
<geneLocation type="plasmid" evidence="2">
    <name>unnamed3</name>
</geneLocation>
<feature type="transmembrane region" description="Helical" evidence="1">
    <location>
        <begin position="254"/>
        <end position="273"/>
    </location>
</feature>
<organism evidence="2 3">
    <name type="scientific">Paenibacillus larvae subsp. larvae</name>
    <dbReference type="NCBI Taxonomy" id="147375"/>
    <lineage>
        <taxon>Bacteria</taxon>
        <taxon>Bacillati</taxon>
        <taxon>Bacillota</taxon>
        <taxon>Bacilli</taxon>
        <taxon>Bacillales</taxon>
        <taxon>Paenibacillaceae</taxon>
        <taxon>Paenibacillus</taxon>
    </lineage>
</organism>
<evidence type="ECO:0000256" key="1">
    <source>
        <dbReference type="SAM" id="Phobius"/>
    </source>
</evidence>
<proteinExistence type="predicted"/>
<keyword evidence="2" id="KW-0614">Plasmid</keyword>
<accession>A0A2L1U7Y0</accession>
<name>A0A2L1U7Y0_9BACL</name>
<dbReference type="Proteomes" id="UP000239833">
    <property type="component" value="Plasmid unnamed3"/>
</dbReference>
<dbReference type="AlphaFoldDB" id="A0A2L1U7Y0"/>
<keyword evidence="1" id="KW-0812">Transmembrane</keyword>
<evidence type="ECO:0000313" key="3">
    <source>
        <dbReference type="Proteomes" id="UP000239833"/>
    </source>
</evidence>